<feature type="transmembrane region" description="Helical" evidence="1">
    <location>
        <begin position="7"/>
        <end position="26"/>
    </location>
</feature>
<proteinExistence type="predicted"/>
<organism evidence="2 3">
    <name type="scientific">candidate division WS6 bacterium GW2011_GWA2_37_6</name>
    <dbReference type="NCBI Taxonomy" id="1619087"/>
    <lineage>
        <taxon>Bacteria</taxon>
        <taxon>Candidatus Dojkabacteria</taxon>
    </lineage>
</organism>
<feature type="transmembrane region" description="Helical" evidence="1">
    <location>
        <begin position="55"/>
        <end position="78"/>
    </location>
</feature>
<keyword evidence="1" id="KW-0472">Membrane</keyword>
<sequence>MRLFVGIITIIHGVITIVLGFAPNPYSTSVRLGEFWTDYAGSWLLRDLHLSSGQIATIAIILSLLAGLSLILAGLGLLEYIQFGTLIEEFVAMSILLSLILFIVFFFPLALISIVLDILIILYLMFFG</sequence>
<dbReference type="Proteomes" id="UP000034852">
    <property type="component" value="Unassembled WGS sequence"/>
</dbReference>
<gene>
    <name evidence="2" type="ORF">US52_C0022G0005</name>
</gene>
<name>A0A0G0K4I3_9BACT</name>
<evidence type="ECO:0000313" key="3">
    <source>
        <dbReference type="Proteomes" id="UP000034852"/>
    </source>
</evidence>
<comment type="caution">
    <text evidence="2">The sequence shown here is derived from an EMBL/GenBank/DDBJ whole genome shotgun (WGS) entry which is preliminary data.</text>
</comment>
<keyword evidence="1" id="KW-0812">Transmembrane</keyword>
<evidence type="ECO:0000313" key="2">
    <source>
        <dbReference type="EMBL" id="KKQ35556.1"/>
    </source>
</evidence>
<protein>
    <submittedName>
        <fullName evidence="2">Uncharacterized protein</fullName>
    </submittedName>
</protein>
<dbReference type="EMBL" id="LBTH01000022">
    <property type="protein sequence ID" value="KKQ35556.1"/>
    <property type="molecule type" value="Genomic_DNA"/>
</dbReference>
<accession>A0A0G0K4I3</accession>
<reference evidence="2" key="1">
    <citation type="journal article" date="2015" name="Nature">
        <title>rRNA introns, odd ribosomes, and small enigmatic genomes across a large radiation of phyla.</title>
        <authorList>
            <person name="Brown C.T."/>
            <person name="Hug L.A."/>
            <person name="Thomas B.C."/>
            <person name="Sharon I."/>
            <person name="Castelle C.J."/>
            <person name="Singh A."/>
            <person name="Wilkins M.J."/>
            <person name="Williams K.H."/>
            <person name="Banfield J.F."/>
        </authorList>
    </citation>
    <scope>NUCLEOTIDE SEQUENCE [LARGE SCALE GENOMIC DNA]</scope>
</reference>
<feature type="transmembrane region" description="Helical" evidence="1">
    <location>
        <begin position="90"/>
        <end position="123"/>
    </location>
</feature>
<keyword evidence="1" id="KW-1133">Transmembrane helix</keyword>
<evidence type="ECO:0000256" key="1">
    <source>
        <dbReference type="SAM" id="Phobius"/>
    </source>
</evidence>
<dbReference type="AlphaFoldDB" id="A0A0G0K4I3"/>